<reference evidence="1 2" key="1">
    <citation type="submission" date="2023-04" db="EMBL/GenBank/DDBJ databases">
        <title>Halomonas strains isolated from rhizosphere soil.</title>
        <authorList>
            <person name="Xu L."/>
            <person name="Sun J.-Q."/>
        </authorList>
    </citation>
    <scope>NUCLEOTIDE SEQUENCE [LARGE SCALE GENOMIC DNA]</scope>
    <source>
        <strain evidence="1 2">LR5S20</strain>
    </source>
</reference>
<accession>A0ABT6UXD5</accession>
<proteinExistence type="predicted"/>
<protein>
    <submittedName>
        <fullName evidence="1">Uncharacterized protein</fullName>
    </submittedName>
</protein>
<gene>
    <name evidence="1" type="ORF">QLQ83_05995</name>
</gene>
<keyword evidence="2" id="KW-1185">Reference proteome</keyword>
<evidence type="ECO:0000313" key="1">
    <source>
        <dbReference type="EMBL" id="MDI5890639.1"/>
    </source>
</evidence>
<evidence type="ECO:0000313" key="2">
    <source>
        <dbReference type="Proteomes" id="UP001225957"/>
    </source>
</evidence>
<sequence length="105" mass="11221">MNRPLPSSQALYSVPVHDLATAWRQHAMTHHGVDPCTELCAVPVLTIGHSIGWRPAFRLPATRTLVVIHTARPHASAGEARDCLVSLLTAMATEGSITLHGRAAA</sequence>
<dbReference type="Proteomes" id="UP001225957">
    <property type="component" value="Unassembled WGS sequence"/>
</dbReference>
<comment type="caution">
    <text evidence="1">The sequence shown here is derived from an EMBL/GenBank/DDBJ whole genome shotgun (WGS) entry which is preliminary data.</text>
</comment>
<dbReference type="EMBL" id="JASCQP010000018">
    <property type="protein sequence ID" value="MDI5890639.1"/>
    <property type="molecule type" value="Genomic_DNA"/>
</dbReference>
<name>A0ABT6UXD5_9GAMM</name>
<organism evidence="1 2">
    <name type="scientific">Halomonas rhizosphaerae</name>
    <dbReference type="NCBI Taxonomy" id="3043296"/>
    <lineage>
        <taxon>Bacteria</taxon>
        <taxon>Pseudomonadati</taxon>
        <taxon>Pseudomonadota</taxon>
        <taxon>Gammaproteobacteria</taxon>
        <taxon>Oceanospirillales</taxon>
        <taxon>Halomonadaceae</taxon>
        <taxon>Halomonas</taxon>
    </lineage>
</organism>
<dbReference type="RefSeq" id="WP_282734614.1">
    <property type="nucleotide sequence ID" value="NZ_JASCQP010000018.1"/>
</dbReference>